<dbReference type="CDD" id="cd03814">
    <property type="entry name" value="GT4-like"/>
    <property type="match status" value="1"/>
</dbReference>
<feature type="domain" description="Glycosyl transferase family 1" evidence="2">
    <location>
        <begin position="195"/>
        <end position="349"/>
    </location>
</feature>
<keyword evidence="5" id="KW-1185">Reference proteome</keyword>
<dbReference type="Proteomes" id="UP001197974">
    <property type="component" value="Chromosome"/>
</dbReference>
<dbReference type="PANTHER" id="PTHR45947">
    <property type="entry name" value="SULFOQUINOVOSYL TRANSFERASE SQD2"/>
    <property type="match status" value="1"/>
</dbReference>
<dbReference type="SUPFAM" id="SSF53756">
    <property type="entry name" value="UDP-Glycosyltransferase/glycogen phosphorylase"/>
    <property type="match status" value="1"/>
</dbReference>
<dbReference type="EC" id="2.4.-.-" evidence="4"/>
<comment type="similarity">
    <text evidence="1">Belongs to the glycosyltransferase group 1 family. Glycosyltransferase 4 subfamily.</text>
</comment>
<name>A0ABY9JS33_9BACI</name>
<evidence type="ECO:0000313" key="4">
    <source>
        <dbReference type="EMBL" id="WLR41177.1"/>
    </source>
</evidence>
<dbReference type="Pfam" id="PF00534">
    <property type="entry name" value="Glycos_transf_1"/>
    <property type="match status" value="1"/>
</dbReference>
<evidence type="ECO:0000313" key="5">
    <source>
        <dbReference type="Proteomes" id="UP001197974"/>
    </source>
</evidence>
<dbReference type="RefSeq" id="WP_226539101.1">
    <property type="nucleotide sequence ID" value="NZ_CP129013.1"/>
</dbReference>
<dbReference type="PANTHER" id="PTHR45947:SF3">
    <property type="entry name" value="SULFOQUINOVOSYL TRANSFERASE SQD2"/>
    <property type="match status" value="1"/>
</dbReference>
<dbReference type="InterPro" id="IPR050194">
    <property type="entry name" value="Glycosyltransferase_grp1"/>
</dbReference>
<evidence type="ECO:0000259" key="3">
    <source>
        <dbReference type="Pfam" id="PF13439"/>
    </source>
</evidence>
<dbReference type="EMBL" id="CP129013">
    <property type="protein sequence ID" value="WLR41177.1"/>
    <property type="molecule type" value="Genomic_DNA"/>
</dbReference>
<sequence>MKVAIFTDTYAPEVNGVAKTLKRFTDHLSKRGHLFKVFAPTPETKEPLSSNHIHHFTSFPFIFYPECRFAFPNMLSVKSQLQKFNPDIIHVATPSSVGLCGLHYAKKLNYPLVGSYHTNFDQYLEYYDLQIFSKILWKYMHWFHQPLEKIFVPSLSTKELLLSQDFQNIHIWSRGVNTHSFHPSKNKKQQLKDRYHIKQPYLLTYVGRLAPEKDIKTLLSIMKKLSSRSDVHWLIVGDGPSKSFLQERSPSNVTFTGYLSGEELAMAYASSDTFVFPSSTETFGNVVLESLASGTAVVTANAGGVKSIIQNRKTGVLCEPKETEDFTNAINMLLDHPSLRKQMEKEARNYALTQEWEQILDNLIDEYFEVINQKKIIKYA</sequence>
<organism evidence="4 5">
    <name type="scientific">Bacillus carboniphilus</name>
    <dbReference type="NCBI Taxonomy" id="86663"/>
    <lineage>
        <taxon>Bacteria</taxon>
        <taxon>Bacillati</taxon>
        <taxon>Bacillota</taxon>
        <taxon>Bacilli</taxon>
        <taxon>Bacillales</taxon>
        <taxon>Bacillaceae</taxon>
        <taxon>Bacillus</taxon>
    </lineage>
</organism>
<dbReference type="Pfam" id="PF13439">
    <property type="entry name" value="Glyco_transf_4"/>
    <property type="match status" value="1"/>
</dbReference>
<dbReference type="InterPro" id="IPR001296">
    <property type="entry name" value="Glyco_trans_1"/>
</dbReference>
<dbReference type="InterPro" id="IPR028098">
    <property type="entry name" value="Glyco_trans_4-like_N"/>
</dbReference>
<evidence type="ECO:0000256" key="1">
    <source>
        <dbReference type="ARBA" id="ARBA00009481"/>
    </source>
</evidence>
<gene>
    <name evidence="4" type="ORF">LC087_09345</name>
</gene>
<accession>A0ABY9JS33</accession>
<evidence type="ECO:0000259" key="2">
    <source>
        <dbReference type="Pfam" id="PF00534"/>
    </source>
</evidence>
<dbReference type="GO" id="GO:0016757">
    <property type="term" value="F:glycosyltransferase activity"/>
    <property type="evidence" value="ECO:0007669"/>
    <property type="project" value="UniProtKB-KW"/>
</dbReference>
<dbReference type="Gene3D" id="3.40.50.2000">
    <property type="entry name" value="Glycogen Phosphorylase B"/>
    <property type="match status" value="2"/>
</dbReference>
<protein>
    <submittedName>
        <fullName evidence="4">Glycosyltransferase family 1 protein</fullName>
        <ecNumber evidence="4">2.4.-.-</ecNumber>
    </submittedName>
</protein>
<keyword evidence="4" id="KW-0808">Transferase</keyword>
<feature type="domain" description="Glycosyltransferase subfamily 4-like N-terminal" evidence="3">
    <location>
        <begin position="14"/>
        <end position="178"/>
    </location>
</feature>
<keyword evidence="4" id="KW-0328">Glycosyltransferase</keyword>
<proteinExistence type="inferred from homology"/>
<reference evidence="4 5" key="1">
    <citation type="submission" date="2023-06" db="EMBL/GenBank/DDBJ databases">
        <title>Five Gram-positive bacteria isolated from mangrove sediments in Shenzhen, Guangdong, China.</title>
        <authorList>
            <person name="Yu S."/>
            <person name="Zheng W."/>
            <person name="Huang Y."/>
        </authorList>
    </citation>
    <scope>NUCLEOTIDE SEQUENCE [LARGE SCALE GENOMIC DNA]</scope>
    <source>
        <strain evidence="4 5">SaN35-3</strain>
    </source>
</reference>